<proteinExistence type="predicted"/>
<name>A0A2P2IT55_RHIMU</name>
<evidence type="ECO:0000313" key="1">
    <source>
        <dbReference type="EMBL" id="MBW84386.1"/>
    </source>
</evidence>
<organism evidence="1">
    <name type="scientific">Rhizophora mucronata</name>
    <name type="common">Asiatic mangrove</name>
    <dbReference type="NCBI Taxonomy" id="61149"/>
    <lineage>
        <taxon>Eukaryota</taxon>
        <taxon>Viridiplantae</taxon>
        <taxon>Streptophyta</taxon>
        <taxon>Embryophyta</taxon>
        <taxon>Tracheophyta</taxon>
        <taxon>Spermatophyta</taxon>
        <taxon>Magnoliopsida</taxon>
        <taxon>eudicotyledons</taxon>
        <taxon>Gunneridae</taxon>
        <taxon>Pentapetalae</taxon>
        <taxon>rosids</taxon>
        <taxon>fabids</taxon>
        <taxon>Malpighiales</taxon>
        <taxon>Rhizophoraceae</taxon>
        <taxon>Rhizophora</taxon>
    </lineage>
</organism>
<accession>A0A2P2IT55</accession>
<dbReference type="EMBL" id="GGEC01003903">
    <property type="protein sequence ID" value="MBW84386.1"/>
    <property type="molecule type" value="Transcribed_RNA"/>
</dbReference>
<protein>
    <submittedName>
        <fullName evidence="1">Uncharacterized protein</fullName>
    </submittedName>
</protein>
<reference evidence="1" key="1">
    <citation type="submission" date="2018-02" db="EMBL/GenBank/DDBJ databases">
        <title>Rhizophora mucronata_Transcriptome.</title>
        <authorList>
            <person name="Meera S.P."/>
            <person name="Sreeshan A."/>
            <person name="Augustine A."/>
        </authorList>
    </citation>
    <scope>NUCLEOTIDE SEQUENCE</scope>
    <source>
        <tissue evidence="1">Leaf</tissue>
    </source>
</reference>
<dbReference type="AlphaFoldDB" id="A0A2P2IT55"/>
<sequence>MCSVWEPWYTKRFIPEIMELCTNAIRIHPHLLNKKER</sequence>